<evidence type="ECO:0000313" key="5">
    <source>
        <dbReference type="EMBL" id="MCT7376674.1"/>
    </source>
</evidence>
<dbReference type="EMBL" id="JAOCZP010000005">
    <property type="protein sequence ID" value="MCT7376674.1"/>
    <property type="molecule type" value="Genomic_DNA"/>
</dbReference>
<name>A0ABT2LQG0_9HYPH</name>
<comment type="similarity">
    <text evidence="1 3">Belongs to the type-B carboxylesterase/lipase family.</text>
</comment>
<keyword evidence="3" id="KW-0732">Signal</keyword>
<protein>
    <recommendedName>
        <fullName evidence="3">Carboxylic ester hydrolase</fullName>
        <ecNumber evidence="3">3.1.1.-</ecNumber>
    </recommendedName>
</protein>
<sequence>MSFLPTISRFSRQLGFALAAGLLAANTAGAQTVTAPAGEFRGTSTGGLDIYQGIPYAEAPVGDLRWAPPQPKAPFTEPFEATDPGNECVQFATFWRPDRPASWTEDCLSLTVYVPPDRENNLPVFVGYHGGGSVNGAKTDWHPRELALAGSVVVTANYRLGAMGYLALDLLNAESKDGQSSGNYGDLDKVQVLRWVKENISAFGGDPNRVTIAGQSAGARGVCFLLASPEAAGLFHGAVMQSGRECPSTSNADQVEAGNKFVGSIGCADAEDTLACLREKSPAEVLTAQADSELGFPTTYGGYALPKPPLEAFRSGEFNRVPVIIGNTRNETRVFIYEGNDLQKQPVTLEKYESTVRERMGDKADAVLAAYKESAATAPGMAQGDFDTDQRYICGTHKAVDALGEWTPTFAYEFADETAPIRSYASVPPSFDLGVPHSAELPYLWGEDTVPNGLTAEQQKLAELMRAHWISLTDPQGMAATVKAEWPAYTPDGRQRIVFSAGGETSIVPEDQYLADHNCDLFAR</sequence>
<evidence type="ECO:0000256" key="3">
    <source>
        <dbReference type="RuleBase" id="RU361235"/>
    </source>
</evidence>
<organism evidence="5 6">
    <name type="scientific">Chelativorans salis</name>
    <dbReference type="NCBI Taxonomy" id="2978478"/>
    <lineage>
        <taxon>Bacteria</taxon>
        <taxon>Pseudomonadati</taxon>
        <taxon>Pseudomonadota</taxon>
        <taxon>Alphaproteobacteria</taxon>
        <taxon>Hyphomicrobiales</taxon>
        <taxon>Phyllobacteriaceae</taxon>
        <taxon>Chelativorans</taxon>
    </lineage>
</organism>
<proteinExistence type="inferred from homology"/>
<dbReference type="InterPro" id="IPR050309">
    <property type="entry name" value="Type-B_Carboxylest/Lipase"/>
</dbReference>
<evidence type="ECO:0000259" key="4">
    <source>
        <dbReference type="Pfam" id="PF00135"/>
    </source>
</evidence>
<dbReference type="Gene3D" id="3.40.50.1820">
    <property type="entry name" value="alpha/beta hydrolase"/>
    <property type="match status" value="1"/>
</dbReference>
<dbReference type="Proteomes" id="UP001320831">
    <property type="component" value="Unassembled WGS sequence"/>
</dbReference>
<evidence type="ECO:0000313" key="6">
    <source>
        <dbReference type="Proteomes" id="UP001320831"/>
    </source>
</evidence>
<dbReference type="InterPro" id="IPR002018">
    <property type="entry name" value="CarbesteraseB"/>
</dbReference>
<comment type="caution">
    <text evidence="5">The sequence shown here is derived from an EMBL/GenBank/DDBJ whole genome shotgun (WGS) entry which is preliminary data.</text>
</comment>
<dbReference type="PROSITE" id="PS00122">
    <property type="entry name" value="CARBOXYLESTERASE_B_1"/>
    <property type="match status" value="1"/>
</dbReference>
<keyword evidence="6" id="KW-1185">Reference proteome</keyword>
<gene>
    <name evidence="5" type="ORF">N5A92_16710</name>
</gene>
<dbReference type="Pfam" id="PF00135">
    <property type="entry name" value="COesterase"/>
    <property type="match status" value="1"/>
</dbReference>
<feature type="signal peptide" evidence="3">
    <location>
        <begin position="1"/>
        <end position="30"/>
    </location>
</feature>
<evidence type="ECO:0000256" key="1">
    <source>
        <dbReference type="ARBA" id="ARBA00005964"/>
    </source>
</evidence>
<accession>A0ABT2LQG0</accession>
<dbReference type="EC" id="3.1.1.-" evidence="3"/>
<evidence type="ECO:0000256" key="2">
    <source>
        <dbReference type="ARBA" id="ARBA00022801"/>
    </source>
</evidence>
<dbReference type="SUPFAM" id="SSF53474">
    <property type="entry name" value="alpha/beta-Hydrolases"/>
    <property type="match status" value="1"/>
</dbReference>
<keyword evidence="2 3" id="KW-0378">Hydrolase</keyword>
<dbReference type="InterPro" id="IPR019826">
    <property type="entry name" value="Carboxylesterase_B_AS"/>
</dbReference>
<feature type="chain" id="PRO_5045007784" description="Carboxylic ester hydrolase" evidence="3">
    <location>
        <begin position="31"/>
        <end position="524"/>
    </location>
</feature>
<dbReference type="InterPro" id="IPR029058">
    <property type="entry name" value="AB_hydrolase_fold"/>
</dbReference>
<feature type="domain" description="Carboxylesterase type B" evidence="4">
    <location>
        <begin position="31"/>
        <end position="495"/>
    </location>
</feature>
<dbReference type="PANTHER" id="PTHR11559">
    <property type="entry name" value="CARBOXYLESTERASE"/>
    <property type="match status" value="1"/>
</dbReference>
<dbReference type="RefSeq" id="WP_260904801.1">
    <property type="nucleotide sequence ID" value="NZ_JAOCZP010000005.1"/>
</dbReference>
<reference evidence="5 6" key="1">
    <citation type="submission" date="2022-09" db="EMBL/GenBank/DDBJ databases">
        <title>Chelativorans salina sp. nov., a novel slightly halophilic bacterium isolated from a saline lake sediment enrichment.</title>
        <authorList>
            <person name="Gao L."/>
            <person name="Fang B.-Z."/>
            <person name="Li W.-J."/>
        </authorList>
    </citation>
    <scope>NUCLEOTIDE SEQUENCE [LARGE SCALE GENOMIC DNA]</scope>
    <source>
        <strain evidence="5 6">EGI FJ00035</strain>
    </source>
</reference>